<evidence type="ECO:0000313" key="9">
    <source>
        <dbReference type="RefSeq" id="XP_010260724.1"/>
    </source>
</evidence>
<dbReference type="GO" id="GO:0022857">
    <property type="term" value="F:transmembrane transporter activity"/>
    <property type="evidence" value="ECO:0007669"/>
    <property type="project" value="InterPro"/>
</dbReference>
<comment type="subcellular location">
    <subcellularLocation>
        <location evidence="1 6">Membrane</location>
        <topology evidence="1 6">Multi-pass membrane protein</topology>
    </subcellularLocation>
</comment>
<comment type="similarity">
    <text evidence="2 6">Belongs to the drug/metabolite transporter (DMT) superfamily. Plant drug/metabolite exporter (P-DME) (TC 2.A.7.4) family.</text>
</comment>
<feature type="domain" description="EamA" evidence="7">
    <location>
        <begin position="174"/>
        <end position="312"/>
    </location>
</feature>
<dbReference type="SUPFAM" id="SSF103481">
    <property type="entry name" value="Multidrug resistance efflux transporter EmrE"/>
    <property type="match status" value="1"/>
</dbReference>
<keyword evidence="8" id="KW-1185">Reference proteome</keyword>
<protein>
    <recommendedName>
        <fullName evidence="6">WAT1-related protein</fullName>
    </recommendedName>
</protein>
<dbReference type="OMA" id="VSHKASE"/>
<accession>A0A1U8AEK3</accession>
<keyword evidence="4 6" id="KW-1133">Transmembrane helix</keyword>
<reference evidence="9" key="1">
    <citation type="submission" date="2025-08" db="UniProtKB">
        <authorList>
            <consortium name="RefSeq"/>
        </authorList>
    </citation>
    <scope>IDENTIFICATION</scope>
</reference>
<evidence type="ECO:0000256" key="3">
    <source>
        <dbReference type="ARBA" id="ARBA00022692"/>
    </source>
</evidence>
<evidence type="ECO:0000256" key="4">
    <source>
        <dbReference type="ARBA" id="ARBA00022989"/>
    </source>
</evidence>
<feature type="transmembrane region" description="Helical" evidence="6">
    <location>
        <begin position="268"/>
        <end position="288"/>
    </location>
</feature>
<feature type="transmembrane region" description="Helical" evidence="6">
    <location>
        <begin position="77"/>
        <end position="96"/>
    </location>
</feature>
<feature type="transmembrane region" description="Helical" evidence="6">
    <location>
        <begin position="20"/>
        <end position="41"/>
    </location>
</feature>
<dbReference type="Proteomes" id="UP000189703">
    <property type="component" value="Unplaced"/>
</dbReference>
<feature type="transmembrane region" description="Helical" evidence="6">
    <location>
        <begin position="204"/>
        <end position="224"/>
    </location>
</feature>
<dbReference type="InterPro" id="IPR030184">
    <property type="entry name" value="WAT1-related"/>
</dbReference>
<feature type="transmembrane region" description="Helical" evidence="6">
    <location>
        <begin position="47"/>
        <end position="65"/>
    </location>
</feature>
<organism evidence="8 9">
    <name type="scientific">Nelumbo nucifera</name>
    <name type="common">Sacred lotus</name>
    <dbReference type="NCBI Taxonomy" id="4432"/>
    <lineage>
        <taxon>Eukaryota</taxon>
        <taxon>Viridiplantae</taxon>
        <taxon>Streptophyta</taxon>
        <taxon>Embryophyta</taxon>
        <taxon>Tracheophyta</taxon>
        <taxon>Spermatophyta</taxon>
        <taxon>Magnoliopsida</taxon>
        <taxon>Proteales</taxon>
        <taxon>Nelumbonaceae</taxon>
        <taxon>Nelumbo</taxon>
    </lineage>
</organism>
<keyword evidence="3 6" id="KW-0812">Transmembrane</keyword>
<evidence type="ECO:0000259" key="7">
    <source>
        <dbReference type="Pfam" id="PF00892"/>
    </source>
</evidence>
<evidence type="ECO:0000256" key="2">
    <source>
        <dbReference type="ARBA" id="ARBA00007635"/>
    </source>
</evidence>
<dbReference type="InterPro" id="IPR000620">
    <property type="entry name" value="EamA_dom"/>
</dbReference>
<feature type="transmembrane region" description="Helical" evidence="6">
    <location>
        <begin position="142"/>
        <end position="160"/>
    </location>
</feature>
<evidence type="ECO:0000256" key="1">
    <source>
        <dbReference type="ARBA" id="ARBA00004141"/>
    </source>
</evidence>
<name>A0A1U8AEK3_NELNU</name>
<dbReference type="KEGG" id="nnu:104599749"/>
<dbReference type="InterPro" id="IPR037185">
    <property type="entry name" value="EmrE-like"/>
</dbReference>
<dbReference type="PANTHER" id="PTHR31218">
    <property type="entry name" value="WAT1-RELATED PROTEIN"/>
    <property type="match status" value="1"/>
</dbReference>
<dbReference type="GO" id="GO:0005886">
    <property type="term" value="C:plasma membrane"/>
    <property type="evidence" value="ECO:0000318"/>
    <property type="project" value="GO_Central"/>
</dbReference>
<dbReference type="AlphaFoldDB" id="A0A1U8AEK3"/>
<dbReference type="Pfam" id="PF00892">
    <property type="entry name" value="EamA"/>
    <property type="match status" value="2"/>
</dbReference>
<evidence type="ECO:0000256" key="6">
    <source>
        <dbReference type="RuleBase" id="RU363077"/>
    </source>
</evidence>
<feature type="transmembrane region" description="Helical" evidence="6">
    <location>
        <begin position="172"/>
        <end position="192"/>
    </location>
</feature>
<gene>
    <name evidence="9" type="primary">LOC104599749</name>
</gene>
<proteinExistence type="inferred from homology"/>
<feature type="transmembrane region" description="Helical" evidence="6">
    <location>
        <begin position="102"/>
        <end position="122"/>
    </location>
</feature>
<feature type="transmembrane region" description="Helical" evidence="6">
    <location>
        <begin position="294"/>
        <end position="314"/>
    </location>
</feature>
<dbReference type="GeneID" id="104599749"/>
<dbReference type="InParanoid" id="A0A1U8AEK3"/>
<evidence type="ECO:0000313" key="8">
    <source>
        <dbReference type="Proteomes" id="UP000189703"/>
    </source>
</evidence>
<feature type="domain" description="EamA" evidence="7">
    <location>
        <begin position="19"/>
        <end position="139"/>
    </location>
</feature>
<feature type="transmembrane region" description="Helical" evidence="6">
    <location>
        <begin position="236"/>
        <end position="261"/>
    </location>
</feature>
<keyword evidence="5 6" id="KW-0472">Membrane</keyword>
<evidence type="ECO:0000256" key="5">
    <source>
        <dbReference type="ARBA" id="ARBA00023136"/>
    </source>
</evidence>
<sequence length="344" mass="37573">MVGSSIMSGAIKIAPHATMIVVQAITAGYFVLTNTILVTGISSTVLLVYQYILATIFAGALSFIFERRNRPPLTLPIFFWIFFLAFVGITLAQNLLAACLYFISSTIETAVLNMVPIFTYILSVISREEMLELNTLWGKGKLFGCLLCVSGALTLMSWRGSAIILKTSLGEWILGLVMAVIGILAFSTWILMLRPMMRKYPAEFSLSAIMFFCTTLQTGALAAIVSHKASEWRLKWGLELILVLFGGLLNSGLSNILYTWCASVKGPIFVATFSPLTYVFTILMETVFLGSSLYTGSVIGSIVIIAGLYIYLWSKAKEEAYTSMNGDDSITSSLILDAAPSQVP</sequence>
<dbReference type="RefSeq" id="XP_010260724.1">
    <property type="nucleotide sequence ID" value="XM_010262422.2"/>
</dbReference>
<dbReference type="OrthoDB" id="770296at2759"/>